<comment type="function">
    <text evidence="17">Mediates transcriptional repression by certain nuclear receptors. Part of a complex which promotes histone deacetylation and the formation of repressive chromatin structures which may impede the access of basal transcription factors. Participates in the transcriptional repressor activity produced by BCL6. Recruited by ZBTB7A to the androgen response elements/ARE on target genes, negatively regulates androgen receptor signaling and androgen-induced cell proliferation. Mediates the NR1D1-dependent repression and circadian regulation of TSHB expression. The NCOR1-HDAC3 complex regulates the circadian expression of the core clock gene ARTNL/BMAL1 and the genes involved in lipid metabolism in the liver.</text>
</comment>
<keyword evidence="9" id="KW-0007">Acetylation</keyword>
<dbReference type="Proteomes" id="UP000386466">
    <property type="component" value="Unassembled WGS sequence"/>
</dbReference>
<evidence type="ECO:0000256" key="13">
    <source>
        <dbReference type="ARBA" id="ARBA00023125"/>
    </source>
</evidence>
<feature type="region of interest" description="Disordered" evidence="19">
    <location>
        <begin position="1897"/>
        <end position="1934"/>
    </location>
</feature>
<feature type="compositionally biased region" description="Basic and acidic residues" evidence="19">
    <location>
        <begin position="542"/>
        <end position="557"/>
    </location>
</feature>
<evidence type="ECO:0000259" key="22">
    <source>
        <dbReference type="PROSITE" id="PS51294"/>
    </source>
</evidence>
<evidence type="ECO:0000256" key="9">
    <source>
        <dbReference type="ARBA" id="ARBA00022990"/>
    </source>
</evidence>
<dbReference type="Gene3D" id="1.20.5.430">
    <property type="match status" value="1"/>
</dbReference>
<feature type="region of interest" description="Disordered" evidence="19">
    <location>
        <begin position="139"/>
        <end position="177"/>
    </location>
</feature>
<feature type="compositionally biased region" description="Low complexity" evidence="19">
    <location>
        <begin position="1964"/>
        <end position="1975"/>
    </location>
</feature>
<feature type="region of interest" description="Disordered" evidence="19">
    <location>
        <begin position="678"/>
        <end position="931"/>
    </location>
</feature>
<feature type="compositionally biased region" description="Polar residues" evidence="19">
    <location>
        <begin position="2357"/>
        <end position="2369"/>
    </location>
</feature>
<dbReference type="GO" id="GO:0006325">
    <property type="term" value="P:chromatin organization"/>
    <property type="evidence" value="ECO:0007669"/>
    <property type="project" value="UniProtKB-KW"/>
</dbReference>
<dbReference type="Pfam" id="PF00249">
    <property type="entry name" value="Myb_DNA-binding"/>
    <property type="match status" value="1"/>
</dbReference>
<accession>A0A485PHH4</accession>
<evidence type="ECO:0000256" key="1">
    <source>
        <dbReference type="ARBA" id="ARBA00004123"/>
    </source>
</evidence>
<feature type="region of interest" description="Disordered" evidence="19">
    <location>
        <begin position="2011"/>
        <end position="2052"/>
    </location>
</feature>
<dbReference type="GO" id="GO:0048511">
    <property type="term" value="P:rhythmic process"/>
    <property type="evidence" value="ECO:0007669"/>
    <property type="project" value="UniProtKB-KW"/>
</dbReference>
<feature type="domain" description="SANT" evidence="21">
    <location>
        <begin position="435"/>
        <end position="486"/>
    </location>
</feature>
<evidence type="ECO:0000256" key="7">
    <source>
        <dbReference type="ARBA" id="ARBA00022843"/>
    </source>
</evidence>
<evidence type="ECO:0000313" key="24">
    <source>
        <dbReference type="Proteomes" id="UP000386466"/>
    </source>
</evidence>
<feature type="compositionally biased region" description="Basic and acidic residues" evidence="19">
    <location>
        <begin position="2136"/>
        <end position="2153"/>
    </location>
</feature>
<keyword evidence="5" id="KW-0597">Phosphoprotein</keyword>
<feature type="region of interest" description="Disordered" evidence="19">
    <location>
        <begin position="206"/>
        <end position="231"/>
    </location>
</feature>
<keyword evidence="13" id="KW-0238">DNA-binding</keyword>
<dbReference type="InterPro" id="IPR051571">
    <property type="entry name" value="N-CoR_corepressor"/>
</dbReference>
<keyword evidence="23" id="KW-0675">Receptor</keyword>
<dbReference type="GO" id="GO:0003714">
    <property type="term" value="F:transcription corepressor activity"/>
    <property type="evidence" value="ECO:0007669"/>
    <property type="project" value="TreeGrafter"/>
</dbReference>
<organism evidence="23 24">
    <name type="scientific">Lynx pardinus</name>
    <name type="common">Iberian lynx</name>
    <name type="synonym">Felis pardina</name>
    <dbReference type="NCBI Taxonomy" id="191816"/>
    <lineage>
        <taxon>Eukaryota</taxon>
        <taxon>Metazoa</taxon>
        <taxon>Chordata</taxon>
        <taxon>Craniata</taxon>
        <taxon>Vertebrata</taxon>
        <taxon>Euteleostomi</taxon>
        <taxon>Mammalia</taxon>
        <taxon>Eutheria</taxon>
        <taxon>Laurasiatheria</taxon>
        <taxon>Carnivora</taxon>
        <taxon>Feliformia</taxon>
        <taxon>Felidae</taxon>
        <taxon>Felinae</taxon>
        <taxon>Lynx</taxon>
    </lineage>
</organism>
<evidence type="ECO:0000259" key="20">
    <source>
        <dbReference type="PROSITE" id="PS50090"/>
    </source>
</evidence>
<keyword evidence="11" id="KW-0175">Coiled coil</keyword>
<keyword evidence="3" id="KW-0678">Repressor</keyword>
<feature type="region of interest" description="Disordered" evidence="19">
    <location>
        <begin position="1708"/>
        <end position="1778"/>
    </location>
</feature>
<feature type="region of interest" description="Disordered" evidence="19">
    <location>
        <begin position="1456"/>
        <end position="1475"/>
    </location>
</feature>
<feature type="compositionally biased region" description="Polar residues" evidence="19">
    <location>
        <begin position="2099"/>
        <end position="2122"/>
    </location>
</feature>
<dbReference type="SMART" id="SM00717">
    <property type="entry name" value="SANT"/>
    <property type="match status" value="2"/>
</dbReference>
<feature type="compositionally biased region" description="Low complexity" evidence="19">
    <location>
        <begin position="2078"/>
        <end position="2098"/>
    </location>
</feature>
<dbReference type="Gene3D" id="1.10.10.60">
    <property type="entry name" value="Homeodomain-like"/>
    <property type="match status" value="1"/>
</dbReference>
<feature type="compositionally biased region" description="Low complexity" evidence="19">
    <location>
        <begin position="2300"/>
        <end position="2316"/>
    </location>
</feature>
<feature type="region of interest" description="Disordered" evidence="19">
    <location>
        <begin position="495"/>
        <end position="632"/>
    </location>
</feature>
<dbReference type="FunFam" id="1.20.58.1880:FF:000004">
    <property type="entry name" value="nuclear receptor corepressor 1 isoform X4"/>
    <property type="match status" value="1"/>
</dbReference>
<feature type="domain" description="HTH myb-type" evidence="22">
    <location>
        <begin position="621"/>
        <end position="675"/>
    </location>
</feature>
<dbReference type="GO" id="GO:0017053">
    <property type="term" value="C:transcription repressor complex"/>
    <property type="evidence" value="ECO:0007669"/>
    <property type="project" value="UniProtKB-ARBA"/>
</dbReference>
<sequence>MSSSGYPPNQGAFSTEQSRYPPHSVQYTFPSTRHQQEFAVPDYRSSHLEVSQASQLLQQQQQQQLRRRPSLLSEFHPGSDRPQERRTGYEQFHPGPSPVDHDSLESKRPRLEQVSDSHFQRVSAAVLPLVHTLPEGLRSSADAKKDPAFGGKHEAPSSPISGQPCGDDQNASPSKLSKEELIQSMDRVDREIAKVEQQILKLKKKQQQLEEEAAKPPEPEKPVSPPPVEQKHRSIVQIIYDENRKKAEEAHKIFEGLGPKVELPLYNQPSDTKVYHENIKTNQVMRKKLILFFKRRNHARKQREQKICQRYDQLMEAWEKKVDRIENNPRRKAKESKTREYYEKQFPEIRKQREQQERFQRVGQRGAGLSATIARSEHEISEIIDGLSEQENNEKQMRQLSVIPPMMFDAEQRRVKFINMNGLMEDPMKVYKDRQFMNVWTDHEKEIFKDKFIQHPKNFGLIASYLERKSVPDCVLYYYLTKKNENYKALVRRNYGKRRGRNQQQIARPSQEEKVEEKEEDKAEKTEKKEEEKKDEEEKDDKEDSKENTKEKDKTEGATEETEEREQATPRGRKTANSQGRRKGRITRSMTNEAAAASAAAAAATEEPPPPLPPPPEPISTEPVETSRWTEEEMEVAKKGLVEHGRNWAAIAKMVGTKSEAQCKNFYFNYKRRHNLDNLLQQHKQKTSRKPREERDVSQCESVASTVSAQEDEDIEASNEEENPEDSEGAENSSDTESAPSPSPVEAVKPGEDSTENASSRGNTEPVAELGSTSEPAPGASPSSAVPSSKPVENESAETQANDSITVEAAEPMDVDRQEPSAEVTSVLDLPATTRTDSVDVDMRVPENNPSKVEGDTKERDLERAGEKTEPGDEDLVGAQQIGAQRPEPQSDNDSSATCSADEDVDGEPERQRMFPMDSKPSLLNPPGSILVSSPIKPNPLDLPQLQHRAAVIPPMVSCTPCNIPIGTPVSGYALYQRHIKAMHESALLEEQRQRQEQIDLECRSSTSPCGTSKSPNREWEVLQPAPHQVITNLPEAVRLPTTRPTRPPPPLIPSSKTTVASEKPSFILGGSISQGTPGTYLTSHNQTSYTQETAKPSVGSISLGLPRQQESAKSATVPYIKQEEFSPRSQNSQPEGLLVRAQHEGVVRGTPGAIQEGSITRGTPTSKISLEGIPSLRGSITQGTPALSQAGIPAEALVKGSISRMPIEENSPEKGREEAASKGHVIYEGKSGHILSYDNIKNAREGTRSPRTAHEISLKRSYESVEGNIKQGLSMRESPVSAPLEGLICRALPRGSPHSDLKERTVLSGSIMQGTPRATTESFEDGLKYPKQIKRESPPIRAFEGAITKGKPYDGITTIKEMGRSIHEIPRQDILTQESRKTPEVVQSTRPIIEGSISQGTPIKFDSNSGQSAIKHNVKSLITGPNKLPRGMPPLEIVPENIKVVERGKYEDVKAGEPVRSRHTSVVSSGPSVLRSTLHEAPKAQLSPGIYDDSSARRTPVSYQSTMSRGSPMMNRTSDVTISSSKSTNHERKSTLTPTQRESIPAKSPVPGVDPVVSHSPFDPHHRGSTTGEVYRSHLPTHLDPAMPFHRALDPAAAAYLFQRQLSPTPAYPSQYQLYAMENTRQTILNDYITSQQMQVNLRPDVARGLSPREQQLGLPYPATRGIIDLTNMPPAILVPHPGGTSTPPMDRITYIPGTQITFPPRPYNSASMSPGHSTHLAAAASAEREREREKERERIAAASSDLYLRSGSEQPGRPGSHGYVRSPSPSVRAQEPMLQQRPSVFQGTNGTSVITPLDPSAQLRIMPLPAGGPSISQGLPASRYSTAADALAALVDAAASAPQMEVSKTKESKHEASRLEETLRSRSAAVSEQQQLEQKSLEAEKRSVQCLYTSAAFPSGKPQPHSSVVYSEAGKDKGPPPKSRYEEELRTRGKTTITAANFIDVIITRQIASDKDARERGSQSSDSSSSLSSHRYEAPGDAIEVISPASSPAPPQEKLQAYQPEVVKANQAESEASRPYEGPLHHYRPQQESLSPQQQLPPSSQADGVGQVPRTHRLITLADHICQIITQDFARNQVSSQPPQQPPTSTFQNSPSALVSTPVRTKTSNRYSPESQSQSVHHQRPGPRVSPENLVDKSRGRPGKSPERSHVSSESYEPISPPQVPVVHEKQDSVLLLSQRGAEPAEQRNDSRSPGSISYLPSFFTKLENTSPMVKSKKQEIFRKLNSSGGGDSDMAAAQPGTEIFNLPAVTTSGSVSSRGHSFADPASNLGLEDIIRKALMGSFDDKVEEHGVVMSQPVGVVPGGTSTSVVPSGETRREEGDPSPHSGSTQFPYNPLTMRMLSSTPPTPIACAPSSVNQAAPHQQSRIWEREPAPLLSAQYETLSDSDD</sequence>
<dbReference type="GO" id="GO:0000785">
    <property type="term" value="C:chromatin"/>
    <property type="evidence" value="ECO:0007669"/>
    <property type="project" value="TreeGrafter"/>
</dbReference>
<keyword evidence="10" id="KW-0805">Transcription regulation</keyword>
<dbReference type="EMBL" id="CAAGRJ010038382">
    <property type="protein sequence ID" value="VFV46081.1"/>
    <property type="molecule type" value="Genomic_DNA"/>
</dbReference>
<dbReference type="FunFam" id="1.20.5.430:FF:000001">
    <property type="entry name" value="Nuclear receptor corepressor 2 isoform 1"/>
    <property type="match status" value="1"/>
</dbReference>
<dbReference type="SUPFAM" id="SSF46689">
    <property type="entry name" value="Homeodomain-like"/>
    <property type="match status" value="2"/>
</dbReference>
<dbReference type="GO" id="GO:1902532">
    <property type="term" value="P:negative regulation of intracellular signal transduction"/>
    <property type="evidence" value="ECO:0007669"/>
    <property type="project" value="UniProtKB-ARBA"/>
</dbReference>
<dbReference type="InterPro" id="IPR001005">
    <property type="entry name" value="SANT/Myb"/>
</dbReference>
<feature type="compositionally biased region" description="Low complexity" evidence="19">
    <location>
        <begin position="51"/>
        <end position="64"/>
    </location>
</feature>
<feature type="region of interest" description="Disordered" evidence="19">
    <location>
        <begin position="1040"/>
        <end position="1061"/>
    </location>
</feature>
<comment type="subcellular location">
    <subcellularLocation>
        <location evidence="1">Nucleus</location>
    </subcellularLocation>
</comment>
<keyword evidence="24" id="KW-1185">Reference proteome</keyword>
<dbReference type="GO" id="GO:0046966">
    <property type="term" value="F:nuclear thyroid hormone receptor binding"/>
    <property type="evidence" value="ECO:0007669"/>
    <property type="project" value="TreeGrafter"/>
</dbReference>
<feature type="compositionally biased region" description="Low complexity" evidence="19">
    <location>
        <begin position="2032"/>
        <end position="2047"/>
    </location>
</feature>
<keyword evidence="7" id="KW-0832">Ubl conjugation</keyword>
<comment type="similarity">
    <text evidence="2">Belongs to the N-CoR nuclear receptor corepressors family.</text>
</comment>
<feature type="region of interest" description="Disordered" evidence="19">
    <location>
        <begin position="2078"/>
        <end position="2167"/>
    </location>
</feature>
<feature type="compositionally biased region" description="Basic and acidic residues" evidence="19">
    <location>
        <begin position="141"/>
        <end position="155"/>
    </location>
</feature>
<reference evidence="23 24" key="1">
    <citation type="submission" date="2019-01" db="EMBL/GenBank/DDBJ databases">
        <authorList>
            <person name="Alioto T."/>
            <person name="Alioto T."/>
        </authorList>
    </citation>
    <scope>NUCLEOTIDE SEQUENCE [LARGE SCALE GENOMIC DNA]</scope>
</reference>
<keyword evidence="8" id="KW-0156">Chromatin regulator</keyword>
<evidence type="ECO:0000256" key="3">
    <source>
        <dbReference type="ARBA" id="ARBA00022491"/>
    </source>
</evidence>
<feature type="domain" description="Myb-like" evidence="20">
    <location>
        <begin position="621"/>
        <end position="671"/>
    </location>
</feature>
<evidence type="ECO:0000259" key="21">
    <source>
        <dbReference type="PROSITE" id="PS51293"/>
    </source>
</evidence>
<dbReference type="Pfam" id="PF15784">
    <property type="entry name" value="GPS2_interact"/>
    <property type="match status" value="1"/>
</dbReference>
<dbReference type="PROSITE" id="PS51294">
    <property type="entry name" value="HTH_MYB"/>
    <property type="match status" value="1"/>
</dbReference>
<evidence type="ECO:0000256" key="5">
    <source>
        <dbReference type="ARBA" id="ARBA00022553"/>
    </source>
</evidence>
<feature type="compositionally biased region" description="Polar residues" evidence="19">
    <location>
        <begin position="888"/>
        <end position="899"/>
    </location>
</feature>
<dbReference type="InterPro" id="IPR017930">
    <property type="entry name" value="Myb_dom"/>
</dbReference>
<protein>
    <recommendedName>
        <fullName evidence="16">Nuclear receptor corepressor 1</fullName>
    </recommendedName>
</protein>
<feature type="region of interest" description="Disordered" evidence="19">
    <location>
        <begin position="1485"/>
        <end position="1553"/>
    </location>
</feature>
<feature type="compositionally biased region" description="Basic and acidic residues" evidence="19">
    <location>
        <begin position="1849"/>
        <end position="1866"/>
    </location>
</feature>
<dbReference type="InterPro" id="IPR017884">
    <property type="entry name" value="SANT_dom"/>
</dbReference>
<dbReference type="PANTHER" id="PTHR13992">
    <property type="entry name" value="NUCLEAR RECEPTOR CO-REPRESSOR RELATED NCOR"/>
    <property type="match status" value="1"/>
</dbReference>
<feature type="compositionally biased region" description="Basic and acidic residues" evidence="19">
    <location>
        <begin position="853"/>
        <end position="871"/>
    </location>
</feature>
<evidence type="ECO:0000256" key="4">
    <source>
        <dbReference type="ARBA" id="ARBA00022499"/>
    </source>
</evidence>
<evidence type="ECO:0000256" key="19">
    <source>
        <dbReference type="SAM" id="MobiDB-lite"/>
    </source>
</evidence>
<evidence type="ECO:0000256" key="18">
    <source>
        <dbReference type="ARBA" id="ARBA00065205"/>
    </source>
</evidence>
<evidence type="ECO:0000256" key="2">
    <source>
        <dbReference type="ARBA" id="ARBA00010097"/>
    </source>
</evidence>
<feature type="compositionally biased region" description="Basic and acidic residues" evidence="19">
    <location>
        <begin position="77"/>
        <end position="88"/>
    </location>
</feature>
<keyword evidence="15" id="KW-0539">Nucleus</keyword>
<keyword evidence="4" id="KW-1017">Isopeptide bond</keyword>
<evidence type="ECO:0000313" key="23">
    <source>
        <dbReference type="EMBL" id="VFV46081.1"/>
    </source>
</evidence>
<dbReference type="GO" id="GO:0003677">
    <property type="term" value="F:DNA binding"/>
    <property type="evidence" value="ECO:0007669"/>
    <property type="project" value="UniProtKB-KW"/>
</dbReference>
<dbReference type="PROSITE" id="PS50090">
    <property type="entry name" value="MYB_LIKE"/>
    <property type="match status" value="1"/>
</dbReference>
<dbReference type="GO" id="GO:0005829">
    <property type="term" value="C:cytosol"/>
    <property type="evidence" value="ECO:0007669"/>
    <property type="project" value="UniProtKB-ARBA"/>
</dbReference>
<evidence type="ECO:0000256" key="6">
    <source>
        <dbReference type="ARBA" id="ARBA00022737"/>
    </source>
</evidence>
<dbReference type="CDD" id="cd00167">
    <property type="entry name" value="SANT"/>
    <property type="match status" value="2"/>
</dbReference>
<gene>
    <name evidence="23" type="ORF">LYPA_23C019782</name>
</gene>
<feature type="compositionally biased region" description="Basic and acidic residues" evidence="19">
    <location>
        <begin position="1915"/>
        <end position="1933"/>
    </location>
</feature>
<dbReference type="PANTHER" id="PTHR13992:SF5">
    <property type="entry name" value="NUCLEAR RECEPTOR COREPRESSOR 1"/>
    <property type="match status" value="1"/>
</dbReference>
<dbReference type="InterPro" id="IPR009057">
    <property type="entry name" value="Homeodomain-like_sf"/>
</dbReference>
<feature type="compositionally biased region" description="Polar residues" evidence="19">
    <location>
        <begin position="1465"/>
        <end position="1475"/>
    </location>
</feature>
<feature type="compositionally biased region" description="Polar residues" evidence="19">
    <location>
        <begin position="699"/>
        <end position="709"/>
    </location>
</feature>
<feature type="compositionally biased region" description="Basic and acidic residues" evidence="19">
    <location>
        <begin position="1728"/>
        <end position="1741"/>
    </location>
</feature>
<feature type="compositionally biased region" description="Basic and acidic residues" evidence="19">
    <location>
        <begin position="212"/>
        <end position="221"/>
    </location>
</feature>
<feature type="compositionally biased region" description="Pro residues" evidence="19">
    <location>
        <begin position="607"/>
        <end position="618"/>
    </location>
</feature>
<dbReference type="Gene3D" id="1.20.58.1880">
    <property type="match status" value="1"/>
</dbReference>
<keyword evidence="12" id="KW-0090">Biological rhythms</keyword>
<feature type="region of interest" description="Disordered" evidence="19">
    <location>
        <begin position="2300"/>
        <end position="2391"/>
    </location>
</feature>
<evidence type="ECO:0000256" key="16">
    <source>
        <dbReference type="ARBA" id="ARBA00044171"/>
    </source>
</evidence>
<keyword evidence="6" id="KW-0677">Repeat</keyword>
<dbReference type="PROSITE" id="PS51293">
    <property type="entry name" value="SANT"/>
    <property type="match status" value="2"/>
</dbReference>
<feature type="compositionally biased region" description="Basic and acidic residues" evidence="19">
    <location>
        <begin position="99"/>
        <end position="117"/>
    </location>
</feature>
<feature type="domain" description="SANT" evidence="21">
    <location>
        <begin position="624"/>
        <end position="675"/>
    </location>
</feature>
<feature type="compositionally biased region" description="Polar residues" evidence="19">
    <location>
        <begin position="1502"/>
        <end position="1528"/>
    </location>
</feature>
<dbReference type="GO" id="GO:0000122">
    <property type="term" value="P:negative regulation of transcription by RNA polymerase II"/>
    <property type="evidence" value="ECO:0007669"/>
    <property type="project" value="TreeGrafter"/>
</dbReference>
<feature type="compositionally biased region" description="Low complexity" evidence="19">
    <location>
        <begin position="593"/>
        <end position="606"/>
    </location>
</feature>
<feature type="compositionally biased region" description="Acidic residues" evidence="19">
    <location>
        <begin position="710"/>
        <end position="729"/>
    </location>
</feature>
<dbReference type="FunFam" id="1.10.10.60:FF:000026">
    <property type="entry name" value="Nuclear receptor corepressor 2 isoform 1"/>
    <property type="match status" value="1"/>
</dbReference>
<evidence type="ECO:0000256" key="12">
    <source>
        <dbReference type="ARBA" id="ARBA00023108"/>
    </source>
</evidence>
<feature type="compositionally biased region" description="Basic and acidic residues" evidence="19">
    <location>
        <begin position="510"/>
        <end position="532"/>
    </location>
</feature>
<name>A0A485PHH4_LYNPA</name>
<feature type="compositionally biased region" description="Polar residues" evidence="19">
    <location>
        <begin position="1"/>
        <end position="18"/>
    </location>
</feature>
<dbReference type="InterPro" id="IPR031557">
    <property type="entry name" value="N-CoR_GPS2_interact"/>
</dbReference>
<evidence type="ECO:0000256" key="14">
    <source>
        <dbReference type="ARBA" id="ARBA00023163"/>
    </source>
</evidence>
<keyword evidence="14" id="KW-0804">Transcription</keyword>
<evidence type="ECO:0000256" key="10">
    <source>
        <dbReference type="ARBA" id="ARBA00023015"/>
    </source>
</evidence>
<proteinExistence type="inferred from homology"/>
<evidence type="ECO:0000256" key="8">
    <source>
        <dbReference type="ARBA" id="ARBA00022853"/>
    </source>
</evidence>
<evidence type="ECO:0000256" key="17">
    <source>
        <dbReference type="ARBA" id="ARBA00054129"/>
    </source>
</evidence>
<feature type="region of interest" description="Disordered" evidence="19">
    <location>
        <begin position="1"/>
        <end position="117"/>
    </location>
</feature>
<feature type="region of interest" description="Disordered" evidence="19">
    <location>
        <begin position="1955"/>
        <end position="1978"/>
    </location>
</feature>
<feature type="compositionally biased region" description="Polar residues" evidence="19">
    <location>
        <begin position="2382"/>
        <end position="2391"/>
    </location>
</feature>
<feature type="region of interest" description="Disordered" evidence="19">
    <location>
        <begin position="1847"/>
        <end position="1885"/>
    </location>
</feature>
<comment type="subunit">
    <text evidence="18">Forms a large corepressor complex that contains SIN3A/B and histone deacetylases HDAC1 and HDAC2. This complex associates with the thyroid receptor (TR) and the retinoid acid receptor (RAR) in the absence of ligand. Interacts directly with RARA; the interaction is facilitated with RARA trimethylation. Component of the N-Cor repressor complex, at least composed of CBFA2T3, HEXIM1, NCOR1, NCOR2, HDAC3, TBL1X, TBL1XR1, CORO2A and GPS2. Interacts with ZBTB33; the interaction serves to recruit the N-CoR complex to promoter regions containing methylated CpG dinucleotides. Interacts with TRIM28 and KDM3A. Interacts (via the RD1 domain) with BAZ1A (via its N-terminal); the interaction corepresses a number of NCOR1-regulated genes. Interacts with BCL6, C1D, DACH1, HEXIM1, HDAC7, RORA, RORC, SAP30, SIAH2, SIN3A and SIN3B. May interact with DEAF1. Interacts with RXRA. Interacts with SETD5. Interacts with VDR. Interacts with ZBTB7A. Interacts with AR. Interacts with HDAC3.</text>
</comment>
<evidence type="ECO:0000256" key="15">
    <source>
        <dbReference type="ARBA" id="ARBA00023242"/>
    </source>
</evidence>
<dbReference type="GO" id="GO:0005654">
    <property type="term" value="C:nucleoplasm"/>
    <property type="evidence" value="ECO:0007669"/>
    <property type="project" value="UniProtKB-ARBA"/>
</dbReference>
<evidence type="ECO:0000256" key="11">
    <source>
        <dbReference type="ARBA" id="ARBA00023054"/>
    </source>
</evidence>
<feature type="compositionally biased region" description="Low complexity" evidence="19">
    <location>
        <begin position="772"/>
        <end position="791"/>
    </location>
</feature>